<dbReference type="Proteomes" id="UP000053558">
    <property type="component" value="Unassembled WGS sequence"/>
</dbReference>
<accession>A0A5M3MM12</accession>
<dbReference type="EMBL" id="JH711580">
    <property type="protein sequence ID" value="EIW80050.1"/>
    <property type="molecule type" value="Genomic_DNA"/>
</dbReference>
<reference evidence="2" key="1">
    <citation type="journal article" date="2012" name="Science">
        <title>The Paleozoic origin of enzymatic lignin decomposition reconstructed from 31 fungal genomes.</title>
        <authorList>
            <person name="Floudas D."/>
            <person name="Binder M."/>
            <person name="Riley R."/>
            <person name="Barry K."/>
            <person name="Blanchette R.A."/>
            <person name="Henrissat B."/>
            <person name="Martinez A.T."/>
            <person name="Otillar R."/>
            <person name="Spatafora J.W."/>
            <person name="Yadav J.S."/>
            <person name="Aerts A."/>
            <person name="Benoit I."/>
            <person name="Boyd A."/>
            <person name="Carlson A."/>
            <person name="Copeland A."/>
            <person name="Coutinho P.M."/>
            <person name="de Vries R.P."/>
            <person name="Ferreira P."/>
            <person name="Findley K."/>
            <person name="Foster B."/>
            <person name="Gaskell J."/>
            <person name="Glotzer D."/>
            <person name="Gorecki P."/>
            <person name="Heitman J."/>
            <person name="Hesse C."/>
            <person name="Hori C."/>
            <person name="Igarashi K."/>
            <person name="Jurgens J.A."/>
            <person name="Kallen N."/>
            <person name="Kersten P."/>
            <person name="Kohler A."/>
            <person name="Kuees U."/>
            <person name="Kumar T.K.A."/>
            <person name="Kuo A."/>
            <person name="LaButti K."/>
            <person name="Larrondo L.F."/>
            <person name="Lindquist E."/>
            <person name="Ling A."/>
            <person name="Lombard V."/>
            <person name="Lucas S."/>
            <person name="Lundell T."/>
            <person name="Martin R."/>
            <person name="McLaughlin D.J."/>
            <person name="Morgenstern I."/>
            <person name="Morin E."/>
            <person name="Murat C."/>
            <person name="Nagy L.G."/>
            <person name="Nolan M."/>
            <person name="Ohm R.A."/>
            <person name="Patyshakuliyeva A."/>
            <person name="Rokas A."/>
            <person name="Ruiz-Duenas F.J."/>
            <person name="Sabat G."/>
            <person name="Salamov A."/>
            <person name="Samejima M."/>
            <person name="Schmutz J."/>
            <person name="Slot J.C."/>
            <person name="St John F."/>
            <person name="Stenlid J."/>
            <person name="Sun H."/>
            <person name="Sun S."/>
            <person name="Syed K."/>
            <person name="Tsang A."/>
            <person name="Wiebenga A."/>
            <person name="Young D."/>
            <person name="Pisabarro A."/>
            <person name="Eastwood D.C."/>
            <person name="Martin F."/>
            <person name="Cullen D."/>
            <person name="Grigoriev I.V."/>
            <person name="Hibbett D.S."/>
        </authorList>
    </citation>
    <scope>NUCLEOTIDE SEQUENCE [LARGE SCALE GENOMIC DNA]</scope>
    <source>
        <strain evidence="2">RWD-64-598 SS2</strain>
    </source>
</reference>
<dbReference type="OMA" id="MPGRIAT"/>
<dbReference type="RefSeq" id="XP_007769703.1">
    <property type="nucleotide sequence ID" value="XM_007771513.1"/>
</dbReference>
<feature type="non-terminal residue" evidence="1">
    <location>
        <position position="196"/>
    </location>
</feature>
<feature type="non-terminal residue" evidence="1">
    <location>
        <position position="1"/>
    </location>
</feature>
<dbReference type="KEGG" id="cput:CONPUDRAFT_28306"/>
<dbReference type="PANTHER" id="PTHR37331:SF1">
    <property type="entry name" value="YALI0F11671P"/>
    <property type="match status" value="1"/>
</dbReference>
<name>A0A5M3MM12_CONPW</name>
<evidence type="ECO:0000313" key="1">
    <source>
        <dbReference type="EMBL" id="EIW80050.1"/>
    </source>
</evidence>
<gene>
    <name evidence="1" type="ORF">CONPUDRAFT_28306</name>
</gene>
<organism evidence="1 2">
    <name type="scientific">Coniophora puteana (strain RWD-64-598)</name>
    <name type="common">Brown rot fungus</name>
    <dbReference type="NCBI Taxonomy" id="741705"/>
    <lineage>
        <taxon>Eukaryota</taxon>
        <taxon>Fungi</taxon>
        <taxon>Dikarya</taxon>
        <taxon>Basidiomycota</taxon>
        <taxon>Agaricomycotina</taxon>
        <taxon>Agaricomycetes</taxon>
        <taxon>Agaricomycetidae</taxon>
        <taxon>Boletales</taxon>
        <taxon>Coniophorineae</taxon>
        <taxon>Coniophoraceae</taxon>
        <taxon>Coniophora</taxon>
    </lineage>
</organism>
<proteinExistence type="predicted"/>
<sequence>PSLHRLYSSEPPQTLADPTRPDLFYHLVSLPSSSSSAPPTQVYAVSFLSSSPPTPDSASVIGWLPAETEGAQEQDAGLNDFRENSKFRVVMHRAIQEAIREEADDVLKNGALQLQYGWMHIHGEYPFPPFESMHRRNIPALGRIGDPDDIIASVLVEDSKILPDTYQAMPSYRICTADGPTQLTEGLAQKLKTLLE</sequence>
<dbReference type="GeneID" id="19206640"/>
<evidence type="ECO:0000313" key="2">
    <source>
        <dbReference type="Proteomes" id="UP000053558"/>
    </source>
</evidence>
<dbReference type="AlphaFoldDB" id="A0A5M3MM12"/>
<dbReference type="PANTHER" id="PTHR37331">
    <property type="entry name" value="YALI0F11671P"/>
    <property type="match status" value="1"/>
</dbReference>
<protein>
    <submittedName>
        <fullName evidence="1">Uncharacterized protein</fullName>
    </submittedName>
</protein>
<dbReference type="OrthoDB" id="5397701at2759"/>
<keyword evidence="2" id="KW-1185">Reference proteome</keyword>
<comment type="caution">
    <text evidence="1">The sequence shown here is derived from an EMBL/GenBank/DDBJ whole genome shotgun (WGS) entry which is preliminary data.</text>
</comment>